<dbReference type="Proteomes" id="UP000708148">
    <property type="component" value="Unassembled WGS sequence"/>
</dbReference>
<evidence type="ECO:0000256" key="10">
    <source>
        <dbReference type="ARBA" id="ARBA00023180"/>
    </source>
</evidence>
<comment type="subcellular location">
    <subcellularLocation>
        <location evidence="1">Endoplasmic reticulum membrane</location>
        <topology evidence="1">Single-pass type I membrane protein</topology>
    </subcellularLocation>
</comment>
<feature type="domain" description="EMC1 first beta-propeller" evidence="13">
    <location>
        <begin position="20"/>
        <end position="413"/>
    </location>
</feature>
<dbReference type="GO" id="GO:0072546">
    <property type="term" value="C:EMC complex"/>
    <property type="evidence" value="ECO:0007669"/>
    <property type="project" value="InterPro"/>
</dbReference>
<evidence type="ECO:0000313" key="15">
    <source>
        <dbReference type="Proteomes" id="UP000708148"/>
    </source>
</evidence>
<dbReference type="SUPFAM" id="SSF50998">
    <property type="entry name" value="Quinoprotein alcohol dehydrogenase-like"/>
    <property type="match status" value="1"/>
</dbReference>
<name>A0A8S1IZ47_9CHLO</name>
<organism evidence="14 15">
    <name type="scientific">Ostreobium quekettii</name>
    <dbReference type="NCBI Taxonomy" id="121088"/>
    <lineage>
        <taxon>Eukaryota</taxon>
        <taxon>Viridiplantae</taxon>
        <taxon>Chlorophyta</taxon>
        <taxon>core chlorophytes</taxon>
        <taxon>Ulvophyceae</taxon>
        <taxon>TCBD clade</taxon>
        <taxon>Bryopsidales</taxon>
        <taxon>Ostreobineae</taxon>
        <taxon>Ostreobiaceae</taxon>
        <taxon>Ostreobium</taxon>
    </lineage>
</organism>
<evidence type="ECO:0000256" key="9">
    <source>
        <dbReference type="ARBA" id="ARBA00023136"/>
    </source>
</evidence>
<evidence type="ECO:0000259" key="13">
    <source>
        <dbReference type="Pfam" id="PF25293"/>
    </source>
</evidence>
<keyword evidence="7" id="KW-0256">Endoplasmic reticulum</keyword>
<keyword evidence="10" id="KW-0325">Glycoprotein</keyword>
<evidence type="ECO:0000256" key="7">
    <source>
        <dbReference type="ARBA" id="ARBA00022824"/>
    </source>
</evidence>
<proteinExistence type="inferred from homology"/>
<evidence type="ECO:0000256" key="8">
    <source>
        <dbReference type="ARBA" id="ARBA00022989"/>
    </source>
</evidence>
<dbReference type="PANTHER" id="PTHR21573">
    <property type="entry name" value="ER MEMBRANE PROTEIN COMPLEX SUBUNIT 1"/>
    <property type="match status" value="1"/>
</dbReference>
<feature type="signal peptide" evidence="11">
    <location>
        <begin position="1"/>
        <end position="20"/>
    </location>
</feature>
<dbReference type="InterPro" id="IPR026895">
    <property type="entry name" value="EMC1"/>
</dbReference>
<reference evidence="14" key="1">
    <citation type="submission" date="2020-12" db="EMBL/GenBank/DDBJ databases">
        <authorList>
            <person name="Iha C."/>
        </authorList>
    </citation>
    <scope>NUCLEOTIDE SEQUENCE</scope>
</reference>
<dbReference type="Pfam" id="PF07774">
    <property type="entry name" value="EMC1_C"/>
    <property type="match status" value="1"/>
</dbReference>
<dbReference type="PANTHER" id="PTHR21573:SF0">
    <property type="entry name" value="ER MEMBRANE PROTEIN COMPLEX SUBUNIT 1"/>
    <property type="match status" value="1"/>
</dbReference>
<sequence length="922" mass="99944">MGPAVRHLIGLALLAPLACAMFEDQAGKYDWRRTFIGAPTAAALHSRKPRLSVCTRPGVLATLNLRDGEVWWRHLLDDEGGVDGMAVIEKIGVVVTLSGGGRRLRAWDQLEGALRWEEAVGRGDGGGPSAMVDLVRNDGSADQPVVAVMAGREVKLFAATDGEEIWSAVVSDAPALDAGELGAGDGEIVAATAHTGSGRLRVVSLSVESGAILSEHSETLQQGLATELVIGRMSVGVLSSDYKHVCTTMIKGQQSATCTSVEELLPGKPRRGSLYQAGNRFLVALRGTENNIAALLPASGSSISSTQKYEGVTAATAVLTVDEKSLLGIVGSADDGQGIFFKMVDVTTGEVVHEEFADLHLHGTVGPTKHVESAFLGRYNRKDGTTGFRALLVGGDDSLSLIQQGQVVWSKDEALGSVQSSLFIDPPNAVPGVANLPKGDLLKKIKAQILSLKVQFSLNTEQEKLELMDMKQALSGKNAPLRDPNGSRKYIISATASGKLYALHNGDGRVVWSRCLSQAPFPNHVLLSRHSHDPNEAPQLLLVRLGGPGPSTILTVNAHTGAVSEETVPFGIQKIVQLPGVIRDGPAEQHMFLFVDDSSGYPEAYLSPNLPETRAWLKEVYKQIHFWRSDKGNGTMAGYGVVNGDVDATTGHVQLSDLWSLSFHSPILEIATRDTFDPVHSFVKILGDRTLKFKYLNPNTAFVASGPAFGVPSEELDRESIELTVTVLDTVTGRVLFRQVHRGARGPVKAVFSQHWIVYHYWSLKNQRYQMSAMELYDSGHQGISVLDVMLSEGPNETLSSHQPVPLEVLRSSYFVSNAVKTLTTTKTSKGITTQRVLIGTAADQVYAMDKRFLDPRRPKGRKPTEAREERLIPYSENLYMYPTMYATQNKDVLGLKVSGWCFVCRLKCECLWFMLASIAAT</sequence>
<dbReference type="GO" id="GO:0034975">
    <property type="term" value="P:protein folding in endoplasmic reticulum"/>
    <property type="evidence" value="ECO:0007669"/>
    <property type="project" value="TreeGrafter"/>
</dbReference>
<comment type="caution">
    <text evidence="14">The sequence shown here is derived from an EMBL/GenBank/DDBJ whole genome shotgun (WGS) entry which is preliminary data.</text>
</comment>
<dbReference type="InterPro" id="IPR011678">
    <property type="entry name" value="EMC1_C"/>
</dbReference>
<dbReference type="InterPro" id="IPR015943">
    <property type="entry name" value="WD40/YVTN_repeat-like_dom_sf"/>
</dbReference>
<evidence type="ECO:0000256" key="2">
    <source>
        <dbReference type="ARBA" id="ARBA00007904"/>
    </source>
</evidence>
<evidence type="ECO:0000256" key="6">
    <source>
        <dbReference type="ARBA" id="ARBA00022729"/>
    </source>
</evidence>
<keyword evidence="6 11" id="KW-0732">Signal</keyword>
<dbReference type="InterPro" id="IPR058545">
    <property type="entry name" value="Beta-prop_EMC1_1st"/>
</dbReference>
<dbReference type="Gene3D" id="2.130.10.10">
    <property type="entry name" value="YVTN repeat-like/Quinoprotein amine dehydrogenase"/>
    <property type="match status" value="1"/>
</dbReference>
<dbReference type="EMBL" id="CAJHUC010000930">
    <property type="protein sequence ID" value="CAD7698977.1"/>
    <property type="molecule type" value="Genomic_DNA"/>
</dbReference>
<evidence type="ECO:0000256" key="11">
    <source>
        <dbReference type="SAM" id="SignalP"/>
    </source>
</evidence>
<evidence type="ECO:0000256" key="1">
    <source>
        <dbReference type="ARBA" id="ARBA00004115"/>
    </source>
</evidence>
<keyword evidence="5" id="KW-0812">Transmembrane</keyword>
<gene>
    <name evidence="14" type="ORF">OSTQU699_LOCUS4336</name>
</gene>
<evidence type="ECO:0000256" key="4">
    <source>
        <dbReference type="ARBA" id="ARBA00020824"/>
    </source>
</evidence>
<evidence type="ECO:0000256" key="5">
    <source>
        <dbReference type="ARBA" id="ARBA00022692"/>
    </source>
</evidence>
<dbReference type="AlphaFoldDB" id="A0A8S1IZ47"/>
<comment type="subunit">
    <text evidence="3">Component of the ER membrane protein complex (EMC).</text>
</comment>
<keyword evidence="8" id="KW-1133">Transmembrane helix</keyword>
<comment type="similarity">
    <text evidence="2">Belongs to the EMC1 family.</text>
</comment>
<keyword evidence="9" id="KW-0472">Membrane</keyword>
<dbReference type="InterPro" id="IPR011047">
    <property type="entry name" value="Quinoprotein_ADH-like_sf"/>
</dbReference>
<feature type="chain" id="PRO_5035846515" description="ER membrane protein complex subunit 1" evidence="11">
    <location>
        <begin position="21"/>
        <end position="922"/>
    </location>
</feature>
<evidence type="ECO:0000256" key="3">
    <source>
        <dbReference type="ARBA" id="ARBA00011276"/>
    </source>
</evidence>
<feature type="domain" description="ER membrane protein complex subunit 1 C-terminal" evidence="12">
    <location>
        <begin position="754"/>
        <end position="897"/>
    </location>
</feature>
<accession>A0A8S1IZ47</accession>
<dbReference type="OrthoDB" id="28092at2759"/>
<protein>
    <recommendedName>
        <fullName evidence="4">ER membrane protein complex subunit 1</fullName>
    </recommendedName>
</protein>
<keyword evidence="15" id="KW-1185">Reference proteome</keyword>
<dbReference type="Pfam" id="PF25293">
    <property type="entry name" value="Beta-prop_EMC1_N"/>
    <property type="match status" value="1"/>
</dbReference>
<evidence type="ECO:0000259" key="12">
    <source>
        <dbReference type="Pfam" id="PF07774"/>
    </source>
</evidence>
<evidence type="ECO:0000313" key="14">
    <source>
        <dbReference type="EMBL" id="CAD7698977.1"/>
    </source>
</evidence>